<dbReference type="InterPro" id="IPR029058">
    <property type="entry name" value="AB_hydrolase_fold"/>
</dbReference>
<organism evidence="2 3">
    <name type="scientific">Planomonospora venezuelensis</name>
    <dbReference type="NCBI Taxonomy" id="1999"/>
    <lineage>
        <taxon>Bacteria</taxon>
        <taxon>Bacillati</taxon>
        <taxon>Actinomycetota</taxon>
        <taxon>Actinomycetes</taxon>
        <taxon>Streptosporangiales</taxon>
        <taxon>Streptosporangiaceae</taxon>
        <taxon>Planomonospora</taxon>
    </lineage>
</organism>
<sequence length="225" mass="23201">MRIPMGEAALPGTLTVPAGAAGVVVFVHGSGSSRHSPRNRYVAGALNDAGLGTLLFDLLTPEEEDDRANVFDIPLLAGRLVRVTGWLRGHLPVPRVGYFGASTGAAAALWAAAGRDRPADAPGGGRGGGGEDGGKEGVAAVVSRGGRPDLAGPRLADVTAPTLLIVGGRDGQVLELNEVARERLRCENRLEVVPGATHLFEEPGTLEAAAELARDWFLRHLGGSA</sequence>
<proteinExistence type="predicted"/>
<dbReference type="RefSeq" id="WP_338047581.1">
    <property type="nucleotide sequence ID" value="NZ_BAAAWZ010000001.1"/>
</dbReference>
<feature type="region of interest" description="Disordered" evidence="1">
    <location>
        <begin position="116"/>
        <end position="137"/>
    </location>
</feature>
<gene>
    <name evidence="2" type="ORF">FHS22_000797</name>
</gene>
<accession>A0A841CW06</accession>
<dbReference type="SUPFAM" id="SSF53474">
    <property type="entry name" value="alpha/beta-Hydrolases"/>
    <property type="match status" value="1"/>
</dbReference>
<keyword evidence="3" id="KW-1185">Reference proteome</keyword>
<dbReference type="PANTHER" id="PTHR13136:SF11">
    <property type="entry name" value="TESTIS-EXPRESSED PROTEIN 30"/>
    <property type="match status" value="1"/>
</dbReference>
<dbReference type="Gene3D" id="3.40.50.1820">
    <property type="entry name" value="alpha/beta hydrolase"/>
    <property type="match status" value="1"/>
</dbReference>
<protein>
    <submittedName>
        <fullName evidence="2">Pimeloyl-ACP methyl ester carboxylesterase</fullName>
    </submittedName>
</protein>
<evidence type="ECO:0000256" key="1">
    <source>
        <dbReference type="SAM" id="MobiDB-lite"/>
    </source>
</evidence>
<dbReference type="Proteomes" id="UP000562352">
    <property type="component" value="Unassembled WGS sequence"/>
</dbReference>
<dbReference type="PANTHER" id="PTHR13136">
    <property type="entry name" value="TESTIS DEVELOPMENT PROTEIN PRTD"/>
    <property type="match status" value="1"/>
</dbReference>
<dbReference type="EMBL" id="JACHJJ010000002">
    <property type="protein sequence ID" value="MBB5961540.1"/>
    <property type="molecule type" value="Genomic_DNA"/>
</dbReference>
<reference evidence="2 3" key="1">
    <citation type="submission" date="2020-08" db="EMBL/GenBank/DDBJ databases">
        <title>Genomic Encyclopedia of Type Strains, Phase III (KMG-III): the genomes of soil and plant-associated and newly described type strains.</title>
        <authorList>
            <person name="Whitman W."/>
        </authorList>
    </citation>
    <scope>NUCLEOTIDE SEQUENCE [LARGE SCALE GENOMIC DNA]</scope>
    <source>
        <strain evidence="2 3">CECT 3303</strain>
    </source>
</reference>
<dbReference type="AlphaFoldDB" id="A0A841CW06"/>
<comment type="caution">
    <text evidence="2">The sequence shown here is derived from an EMBL/GenBank/DDBJ whole genome shotgun (WGS) entry which is preliminary data.</text>
</comment>
<evidence type="ECO:0000313" key="2">
    <source>
        <dbReference type="EMBL" id="MBB5961540.1"/>
    </source>
</evidence>
<dbReference type="InterPro" id="IPR026555">
    <property type="entry name" value="NSL3/Tex30"/>
</dbReference>
<evidence type="ECO:0000313" key="3">
    <source>
        <dbReference type="Proteomes" id="UP000562352"/>
    </source>
</evidence>
<name>A0A841CW06_PLAVE</name>
<feature type="compositionally biased region" description="Gly residues" evidence="1">
    <location>
        <begin position="122"/>
        <end position="131"/>
    </location>
</feature>